<sequence length="145" mass="15754">MVVKSSSTSQVELPKEVNLPKVADLPHVVDQQIVDQPKVDQPIVADIPKVEEQQMVAQQLKQEEELAAPPEPSSCPTAPTRRKAEGAADGSRVATLRRNSSPCLGGRKAVAQGPSIRQGNHVDQSSNRNRSKWSLSSLLKTFAIR</sequence>
<name>A0A8K0K8N8_LADFU</name>
<accession>A0A8K0K8N8</accession>
<proteinExistence type="predicted"/>
<reference evidence="2" key="2">
    <citation type="submission" date="2017-10" db="EMBL/GenBank/DDBJ databases">
        <title>Ladona fulva Genome sequencing and assembly.</title>
        <authorList>
            <person name="Murali S."/>
            <person name="Richards S."/>
            <person name="Bandaranaike D."/>
            <person name="Bellair M."/>
            <person name="Blankenburg K."/>
            <person name="Chao H."/>
            <person name="Dinh H."/>
            <person name="Doddapaneni H."/>
            <person name="Dugan-Rocha S."/>
            <person name="Elkadiri S."/>
            <person name="Gnanaolivu R."/>
            <person name="Hernandez B."/>
            <person name="Skinner E."/>
            <person name="Javaid M."/>
            <person name="Lee S."/>
            <person name="Li M."/>
            <person name="Ming W."/>
            <person name="Munidasa M."/>
            <person name="Muniz J."/>
            <person name="Nguyen L."/>
            <person name="Hughes D."/>
            <person name="Osuji N."/>
            <person name="Pu L.-L."/>
            <person name="Puazo M."/>
            <person name="Qu C."/>
            <person name="Quiroz J."/>
            <person name="Raj R."/>
            <person name="Weissenberger G."/>
            <person name="Xin Y."/>
            <person name="Zou X."/>
            <person name="Han Y."/>
            <person name="Worley K."/>
            <person name="Muzny D."/>
            <person name="Gibbs R."/>
        </authorList>
    </citation>
    <scope>NUCLEOTIDE SEQUENCE</scope>
    <source>
        <strain evidence="2">Sampled in the wild</strain>
    </source>
</reference>
<dbReference type="Proteomes" id="UP000792457">
    <property type="component" value="Unassembled WGS sequence"/>
</dbReference>
<reference evidence="2" key="1">
    <citation type="submission" date="2013-04" db="EMBL/GenBank/DDBJ databases">
        <authorList>
            <person name="Qu J."/>
            <person name="Murali S.C."/>
            <person name="Bandaranaike D."/>
            <person name="Bellair M."/>
            <person name="Blankenburg K."/>
            <person name="Chao H."/>
            <person name="Dinh H."/>
            <person name="Doddapaneni H."/>
            <person name="Downs B."/>
            <person name="Dugan-Rocha S."/>
            <person name="Elkadiri S."/>
            <person name="Gnanaolivu R.D."/>
            <person name="Hernandez B."/>
            <person name="Javaid M."/>
            <person name="Jayaseelan J.C."/>
            <person name="Lee S."/>
            <person name="Li M."/>
            <person name="Ming W."/>
            <person name="Munidasa M."/>
            <person name="Muniz J."/>
            <person name="Nguyen L."/>
            <person name="Ongeri F."/>
            <person name="Osuji N."/>
            <person name="Pu L.-L."/>
            <person name="Puazo M."/>
            <person name="Qu C."/>
            <person name="Quiroz J."/>
            <person name="Raj R."/>
            <person name="Weissenberger G."/>
            <person name="Xin Y."/>
            <person name="Zou X."/>
            <person name="Han Y."/>
            <person name="Richards S."/>
            <person name="Worley K."/>
            <person name="Muzny D."/>
            <person name="Gibbs R."/>
        </authorList>
    </citation>
    <scope>NUCLEOTIDE SEQUENCE</scope>
    <source>
        <strain evidence="2">Sampled in the wild</strain>
    </source>
</reference>
<gene>
    <name evidence="2" type="ORF">J437_LFUL010183</name>
</gene>
<feature type="region of interest" description="Disordered" evidence="1">
    <location>
        <begin position="59"/>
        <end position="132"/>
    </location>
</feature>
<evidence type="ECO:0000313" key="2">
    <source>
        <dbReference type="EMBL" id="KAG8229589.1"/>
    </source>
</evidence>
<dbReference type="AlphaFoldDB" id="A0A8K0K8N8"/>
<keyword evidence="3" id="KW-1185">Reference proteome</keyword>
<protein>
    <submittedName>
        <fullName evidence="2">Uncharacterized protein</fullName>
    </submittedName>
</protein>
<evidence type="ECO:0000313" key="3">
    <source>
        <dbReference type="Proteomes" id="UP000792457"/>
    </source>
</evidence>
<comment type="caution">
    <text evidence="2">The sequence shown here is derived from an EMBL/GenBank/DDBJ whole genome shotgun (WGS) entry which is preliminary data.</text>
</comment>
<evidence type="ECO:0000256" key="1">
    <source>
        <dbReference type="SAM" id="MobiDB-lite"/>
    </source>
</evidence>
<feature type="compositionally biased region" description="Polar residues" evidence="1">
    <location>
        <begin position="115"/>
        <end position="132"/>
    </location>
</feature>
<organism evidence="2 3">
    <name type="scientific">Ladona fulva</name>
    <name type="common">Scarce chaser dragonfly</name>
    <name type="synonym">Libellula fulva</name>
    <dbReference type="NCBI Taxonomy" id="123851"/>
    <lineage>
        <taxon>Eukaryota</taxon>
        <taxon>Metazoa</taxon>
        <taxon>Ecdysozoa</taxon>
        <taxon>Arthropoda</taxon>
        <taxon>Hexapoda</taxon>
        <taxon>Insecta</taxon>
        <taxon>Pterygota</taxon>
        <taxon>Palaeoptera</taxon>
        <taxon>Odonata</taxon>
        <taxon>Epiprocta</taxon>
        <taxon>Anisoptera</taxon>
        <taxon>Libelluloidea</taxon>
        <taxon>Libellulidae</taxon>
        <taxon>Ladona</taxon>
    </lineage>
</organism>
<dbReference type="EMBL" id="KZ308437">
    <property type="protein sequence ID" value="KAG8229589.1"/>
    <property type="molecule type" value="Genomic_DNA"/>
</dbReference>